<evidence type="ECO:0000313" key="4">
    <source>
        <dbReference type="EMBL" id="PMB63875.1"/>
    </source>
</evidence>
<dbReference type="Proteomes" id="UP000235728">
    <property type="component" value="Unassembled WGS sequence"/>
</dbReference>
<evidence type="ECO:0000259" key="3">
    <source>
        <dbReference type="PROSITE" id="PS50048"/>
    </source>
</evidence>
<feature type="compositionally biased region" description="Polar residues" evidence="2">
    <location>
        <begin position="458"/>
        <end position="469"/>
    </location>
</feature>
<proteinExistence type="predicted"/>
<feature type="compositionally biased region" description="Low complexity" evidence="2">
    <location>
        <begin position="324"/>
        <end position="334"/>
    </location>
</feature>
<dbReference type="OMA" id="MPAIIHL"/>
<evidence type="ECO:0000256" key="1">
    <source>
        <dbReference type="ARBA" id="ARBA00023242"/>
    </source>
</evidence>
<feature type="compositionally biased region" description="Basic and acidic residues" evidence="2">
    <location>
        <begin position="237"/>
        <end position="247"/>
    </location>
</feature>
<gene>
    <name evidence="4" type="ORF">BM221_010347</name>
</gene>
<dbReference type="Gene3D" id="4.10.240.10">
    <property type="entry name" value="Zn(2)-C6 fungal-type DNA-binding domain"/>
    <property type="match status" value="1"/>
</dbReference>
<dbReference type="EMBL" id="MRVG01000016">
    <property type="protein sequence ID" value="PMB63875.1"/>
    <property type="molecule type" value="Genomic_DNA"/>
</dbReference>
<dbReference type="PROSITE" id="PS00463">
    <property type="entry name" value="ZN2_CY6_FUNGAL_1"/>
    <property type="match status" value="1"/>
</dbReference>
<feature type="region of interest" description="Disordered" evidence="2">
    <location>
        <begin position="451"/>
        <end position="557"/>
    </location>
</feature>
<feature type="region of interest" description="Disordered" evidence="2">
    <location>
        <begin position="1"/>
        <end position="41"/>
    </location>
</feature>
<dbReference type="GO" id="GO:0008270">
    <property type="term" value="F:zinc ion binding"/>
    <property type="evidence" value="ECO:0007669"/>
    <property type="project" value="InterPro"/>
</dbReference>
<evidence type="ECO:0000256" key="2">
    <source>
        <dbReference type="SAM" id="MobiDB-lite"/>
    </source>
</evidence>
<comment type="caution">
    <text evidence="4">The sequence shown here is derived from an EMBL/GenBank/DDBJ whole genome shotgun (WGS) entry which is preliminary data.</text>
</comment>
<sequence>MSQTPDLEHKRKRSAIDNSGQQSYPSSQQNPLQQTHGSHINFIPRPNADRLALIQADSDTFADVLHLIAGYEGMKLLSSIANLWLTRTGALDRQESLAANLGAKLTGPRILKGIERFFDGPIKTNATQPFVNPISWIDVVLHAKAHPNEFVFATLPNGTRCCQFHYKGLQCEITEDDWRLISSGALDRFPLEHPFEEDETAELATLDILESRASILYKRADEVAARARILHHRIGQRKHELSRRRNVENGQRYPSTGGIPPARLAASGAPYDLHADLLQQFLAASASTSAPPSRPQSVAALSPIGMLPISPSVASPHPTQQRLSVTSGRSGSSSHPTEGSAMTEMDHRAEFLRSLVTQKTDKLKRGDIISPACDRCRRLRLHCVKHLTACQGCTKKHAKCTWRTMTDEEAALLKGEMGICVERDAQIASEGISPPDELPAPLTMDGVTMRPASRTETDTSASIQSTTYSPGPLSSARSDLSAEHGRMSLPPVLSGLAGPPPMQRGRDLSRLNQVASVLTDSTYMRPPFPHAHQPLPYPPTSQSPPHSVTQPPPPPSH</sequence>
<protein>
    <recommendedName>
        <fullName evidence="3">Zn(2)-C6 fungal-type domain-containing protein</fullName>
    </recommendedName>
</protein>
<organism evidence="4 5">
    <name type="scientific">Beauveria bassiana</name>
    <name type="common">White muscardine disease fungus</name>
    <name type="synonym">Tritirachium shiotae</name>
    <dbReference type="NCBI Taxonomy" id="176275"/>
    <lineage>
        <taxon>Eukaryota</taxon>
        <taxon>Fungi</taxon>
        <taxon>Dikarya</taxon>
        <taxon>Ascomycota</taxon>
        <taxon>Pezizomycotina</taxon>
        <taxon>Sordariomycetes</taxon>
        <taxon>Hypocreomycetidae</taxon>
        <taxon>Hypocreales</taxon>
        <taxon>Cordycipitaceae</taxon>
        <taxon>Beauveria</taxon>
    </lineage>
</organism>
<evidence type="ECO:0000313" key="5">
    <source>
        <dbReference type="Proteomes" id="UP000235728"/>
    </source>
</evidence>
<name>A0A2N6N9B6_BEABA</name>
<dbReference type="GO" id="GO:0000981">
    <property type="term" value="F:DNA-binding transcription factor activity, RNA polymerase II-specific"/>
    <property type="evidence" value="ECO:0007669"/>
    <property type="project" value="InterPro"/>
</dbReference>
<dbReference type="AlphaFoldDB" id="A0A2N6N9B6"/>
<feature type="compositionally biased region" description="Polar residues" evidence="2">
    <location>
        <begin position="16"/>
        <end position="38"/>
    </location>
</feature>
<feature type="domain" description="Zn(2)-C6 fungal-type" evidence="3">
    <location>
        <begin position="372"/>
        <end position="402"/>
    </location>
</feature>
<reference evidence="4 5" key="1">
    <citation type="journal article" date="2016" name="Appl. Microbiol. Biotechnol.">
        <title>Characterization of T-DNA insertion mutants with decreased virulence in the entomopathogenic fungus Beauveria bassiana JEF-007.</title>
        <authorList>
            <person name="Kim S."/>
            <person name="Lee S.J."/>
            <person name="Nai Y.S."/>
            <person name="Yu J.S."/>
            <person name="Lee M.R."/>
            <person name="Yang Y.T."/>
            <person name="Kim J.S."/>
        </authorList>
    </citation>
    <scope>NUCLEOTIDE SEQUENCE [LARGE SCALE GENOMIC DNA]</scope>
    <source>
        <strain evidence="4 5">JEF-007</strain>
    </source>
</reference>
<dbReference type="InterPro" id="IPR001138">
    <property type="entry name" value="Zn2Cys6_DnaBD"/>
</dbReference>
<dbReference type="PROSITE" id="PS50048">
    <property type="entry name" value="ZN2_CY6_FUNGAL_2"/>
    <property type="match status" value="1"/>
</dbReference>
<dbReference type="SUPFAM" id="SSF57701">
    <property type="entry name" value="Zn2/Cys6 DNA-binding domain"/>
    <property type="match status" value="1"/>
</dbReference>
<dbReference type="CDD" id="cd00067">
    <property type="entry name" value="GAL4"/>
    <property type="match status" value="1"/>
</dbReference>
<feature type="compositionally biased region" description="Polar residues" evidence="2">
    <location>
        <begin position="510"/>
        <end position="522"/>
    </location>
</feature>
<keyword evidence="1" id="KW-0539">Nucleus</keyword>
<feature type="region of interest" description="Disordered" evidence="2">
    <location>
        <begin position="310"/>
        <end position="344"/>
    </location>
</feature>
<accession>A0A2N6N9B6</accession>
<dbReference type="InterPro" id="IPR036864">
    <property type="entry name" value="Zn2-C6_fun-type_DNA-bd_sf"/>
</dbReference>
<feature type="region of interest" description="Disordered" evidence="2">
    <location>
        <begin position="237"/>
        <end position="264"/>
    </location>
</feature>